<feature type="transmembrane region" description="Helical" evidence="1">
    <location>
        <begin position="203"/>
        <end position="222"/>
    </location>
</feature>
<dbReference type="RefSeq" id="WP_023571522.1">
    <property type="nucleotide sequence ID" value="NZ_AVBI01000019.1"/>
</dbReference>
<feature type="transmembrane region" description="Helical" evidence="1">
    <location>
        <begin position="14"/>
        <end position="38"/>
    </location>
</feature>
<evidence type="ECO:0000313" key="4">
    <source>
        <dbReference type="Proteomes" id="UP000319848"/>
    </source>
</evidence>
<dbReference type="OrthoDB" id="324900at2"/>
<evidence type="ECO:0000313" key="3">
    <source>
        <dbReference type="EMBL" id="TWI15331.1"/>
    </source>
</evidence>
<proteinExistence type="predicted"/>
<feature type="transmembrane region" description="Helical" evidence="1">
    <location>
        <begin position="114"/>
        <end position="134"/>
    </location>
</feature>
<feature type="transmembrane region" description="Helical" evidence="1">
    <location>
        <begin position="44"/>
        <end position="61"/>
    </location>
</feature>
<comment type="caution">
    <text evidence="3">The sequence shown here is derived from an EMBL/GenBank/DDBJ whole genome shotgun (WGS) entry which is preliminary data.</text>
</comment>
<evidence type="ECO:0000256" key="1">
    <source>
        <dbReference type="SAM" id="Phobius"/>
    </source>
</evidence>
<keyword evidence="1" id="KW-1133">Transmembrane helix</keyword>
<feature type="transmembrane region" description="Helical" evidence="1">
    <location>
        <begin position="246"/>
        <end position="266"/>
    </location>
</feature>
<reference evidence="3 4" key="1">
    <citation type="journal article" date="2015" name="Stand. Genomic Sci.">
        <title>Genomic Encyclopedia of Bacterial and Archaeal Type Strains, Phase III: the genomes of soil and plant-associated and newly described type strains.</title>
        <authorList>
            <person name="Whitman W.B."/>
            <person name="Woyke T."/>
            <person name="Klenk H.P."/>
            <person name="Zhou Y."/>
            <person name="Lilburn T.G."/>
            <person name="Beck B.J."/>
            <person name="De Vos P."/>
            <person name="Vandamme P."/>
            <person name="Eisen J.A."/>
            <person name="Garrity G."/>
            <person name="Hugenholtz P."/>
            <person name="Kyrpides N.C."/>
        </authorList>
    </citation>
    <scope>NUCLEOTIDE SEQUENCE [LARGE SCALE GENOMIC DNA]</scope>
    <source>
        <strain evidence="3 4">CGMCC 1.7270</strain>
    </source>
</reference>
<dbReference type="STRING" id="1341154.FCR2A7T_24180"/>
<organism evidence="3 4">
    <name type="scientific">Flavobacterium cauense R2A-7</name>
    <dbReference type="NCBI Taxonomy" id="1341154"/>
    <lineage>
        <taxon>Bacteria</taxon>
        <taxon>Pseudomonadati</taxon>
        <taxon>Bacteroidota</taxon>
        <taxon>Flavobacteriia</taxon>
        <taxon>Flavobacteriales</taxon>
        <taxon>Flavobacteriaceae</taxon>
        <taxon>Flavobacterium</taxon>
    </lineage>
</organism>
<keyword evidence="4" id="KW-1185">Reference proteome</keyword>
<dbReference type="Proteomes" id="UP000319848">
    <property type="component" value="Unassembled WGS sequence"/>
</dbReference>
<feature type="transmembrane region" description="Helical" evidence="1">
    <location>
        <begin position="146"/>
        <end position="162"/>
    </location>
</feature>
<dbReference type="PANTHER" id="PTHR39430:SF1">
    <property type="entry name" value="PROTEASE"/>
    <property type="match status" value="1"/>
</dbReference>
<keyword evidence="1" id="KW-0472">Membrane</keyword>
<dbReference type="GO" id="GO:0080120">
    <property type="term" value="P:CAAX-box protein maturation"/>
    <property type="evidence" value="ECO:0007669"/>
    <property type="project" value="UniProtKB-ARBA"/>
</dbReference>
<accession>V6RWZ1</accession>
<dbReference type="InterPro" id="IPR003675">
    <property type="entry name" value="Rce1/LyrA-like_dom"/>
</dbReference>
<dbReference type="Pfam" id="PF02517">
    <property type="entry name" value="Rce1-like"/>
    <property type="match status" value="1"/>
</dbReference>
<dbReference type="PANTHER" id="PTHR39430">
    <property type="entry name" value="MEMBRANE-ASSOCIATED PROTEASE-RELATED"/>
    <property type="match status" value="1"/>
</dbReference>
<protein>
    <recommendedName>
        <fullName evidence="2">CAAX prenyl protease 2/Lysostaphin resistance protein A-like domain-containing protein</fullName>
    </recommendedName>
</protein>
<evidence type="ECO:0000259" key="2">
    <source>
        <dbReference type="Pfam" id="PF02517"/>
    </source>
</evidence>
<dbReference type="GO" id="GO:0004175">
    <property type="term" value="F:endopeptidase activity"/>
    <property type="evidence" value="ECO:0007669"/>
    <property type="project" value="UniProtKB-ARBA"/>
</dbReference>
<sequence length="276" mass="31222">MNAFKNKKGQIRNVWWIIIFFLVLASLTIPMVFISQAYEWDITMYHQVIIVLVTTLICQFFRKKPVSELTGEFNKVWLENLLRGMGIGAALMLLPALILSISGQLNWNFYKWDWNSFITTTALTLCVAVAEEFLFRGFLFQRTKDWLGIWGAQLLLAAYFLLTHMNNPGMTGNIKLLASVNIFIASIMFGFAYLKTKSLAMPIGLHFMSNWVQGTVLGFGVSGHNEYSLLKPTFQPAPEWLTGSDFGLEASLPGLACVIITVVLLYKWKPSSKDIV</sequence>
<gene>
    <name evidence="3" type="ORF">IP98_00323</name>
</gene>
<feature type="domain" description="CAAX prenyl protease 2/Lysostaphin resistance protein A-like" evidence="2">
    <location>
        <begin position="114"/>
        <end position="212"/>
    </location>
</feature>
<name>V6RWZ1_9FLAO</name>
<feature type="transmembrane region" description="Helical" evidence="1">
    <location>
        <begin position="81"/>
        <end position="102"/>
    </location>
</feature>
<dbReference type="AlphaFoldDB" id="V6RWZ1"/>
<feature type="transmembrane region" description="Helical" evidence="1">
    <location>
        <begin position="174"/>
        <end position="194"/>
    </location>
</feature>
<keyword evidence="1" id="KW-0812">Transmembrane</keyword>
<dbReference type="EMBL" id="VLKQ01000001">
    <property type="protein sequence ID" value="TWI15331.1"/>
    <property type="molecule type" value="Genomic_DNA"/>
</dbReference>